<accession>A0AAD5YN67</accession>
<feature type="compositionally biased region" description="Basic and acidic residues" evidence="4">
    <location>
        <begin position="46"/>
        <end position="58"/>
    </location>
</feature>
<dbReference type="GO" id="GO:0005739">
    <property type="term" value="C:mitochondrion"/>
    <property type="evidence" value="ECO:0007669"/>
    <property type="project" value="TreeGrafter"/>
</dbReference>
<feature type="region of interest" description="Disordered" evidence="4">
    <location>
        <begin position="39"/>
        <end position="65"/>
    </location>
</feature>
<dbReference type="PANTHER" id="PTHR20982">
    <property type="entry name" value="RIBOSOME RECYCLING FACTOR"/>
    <property type="match status" value="1"/>
</dbReference>
<proteinExistence type="inferred from homology"/>
<evidence type="ECO:0000256" key="3">
    <source>
        <dbReference type="ARBA" id="ARBA00024909"/>
    </source>
</evidence>
<dbReference type="EMBL" id="JANAWD010000022">
    <property type="protein sequence ID" value="KAJ3490775.1"/>
    <property type="molecule type" value="Genomic_DNA"/>
</dbReference>
<evidence type="ECO:0000259" key="5">
    <source>
        <dbReference type="Pfam" id="PF01765"/>
    </source>
</evidence>
<evidence type="ECO:0000256" key="2">
    <source>
        <dbReference type="ARBA" id="ARBA00022917"/>
    </source>
</evidence>
<dbReference type="Proteomes" id="UP001212997">
    <property type="component" value="Unassembled WGS sequence"/>
</dbReference>
<reference evidence="6" key="1">
    <citation type="submission" date="2022-07" db="EMBL/GenBank/DDBJ databases">
        <title>Genome Sequence of Physisporinus lineatus.</title>
        <authorList>
            <person name="Buettner E."/>
        </authorList>
    </citation>
    <scope>NUCLEOTIDE SEQUENCE</scope>
    <source>
        <strain evidence="6">VT162</strain>
    </source>
</reference>
<evidence type="ECO:0000313" key="6">
    <source>
        <dbReference type="EMBL" id="KAJ3490775.1"/>
    </source>
</evidence>
<sequence>MSFLRHTLIRSSLGRLKSYPSLTTSRVDIVCSINQARQYASKNKGNNREKRDKEKERAFSPLEEAGRKAFKHATATDDLIPGSQRILAGEEYGKAEGKMQAIVEKYRKEVASLETRAVGRVTPDMLHPVRVMLPHNQGADGKGVRLDELATVGVKEGTSLLITVFEEHTLKLVEQAVYDANIPGLVPQRVDARTIKIPIPKPTVEARLALYTTAQRHAEDARVHLRKQHQASVKKGAYKKHAPELEEFQQLTDKHVSQVDKILAEFKKSTGAK</sequence>
<comment type="function">
    <text evidence="3">Necessary for protein synthesis in mitochondria. Functions as a ribosome recycling factor in mitochondria.</text>
</comment>
<dbReference type="InterPro" id="IPR002661">
    <property type="entry name" value="Ribosome_recyc_fac"/>
</dbReference>
<dbReference type="GO" id="GO:0043023">
    <property type="term" value="F:ribosomal large subunit binding"/>
    <property type="evidence" value="ECO:0007669"/>
    <property type="project" value="TreeGrafter"/>
</dbReference>
<keyword evidence="7" id="KW-1185">Reference proteome</keyword>
<keyword evidence="2" id="KW-0648">Protein biosynthesis</keyword>
<feature type="domain" description="Ribosome recycling factor" evidence="5">
    <location>
        <begin position="114"/>
        <end position="268"/>
    </location>
</feature>
<organism evidence="6 7">
    <name type="scientific">Meripilus lineatus</name>
    <dbReference type="NCBI Taxonomy" id="2056292"/>
    <lineage>
        <taxon>Eukaryota</taxon>
        <taxon>Fungi</taxon>
        <taxon>Dikarya</taxon>
        <taxon>Basidiomycota</taxon>
        <taxon>Agaricomycotina</taxon>
        <taxon>Agaricomycetes</taxon>
        <taxon>Polyporales</taxon>
        <taxon>Meripilaceae</taxon>
        <taxon>Meripilus</taxon>
    </lineage>
</organism>
<protein>
    <recommendedName>
        <fullName evidence="5">Ribosome recycling factor domain-containing protein</fullName>
    </recommendedName>
</protein>
<gene>
    <name evidence="6" type="ORF">NLI96_g1187</name>
</gene>
<dbReference type="AlphaFoldDB" id="A0AAD5YN67"/>
<evidence type="ECO:0000256" key="1">
    <source>
        <dbReference type="ARBA" id="ARBA00005912"/>
    </source>
</evidence>
<evidence type="ECO:0000313" key="7">
    <source>
        <dbReference type="Proteomes" id="UP001212997"/>
    </source>
</evidence>
<dbReference type="GO" id="GO:0006412">
    <property type="term" value="P:translation"/>
    <property type="evidence" value="ECO:0007669"/>
    <property type="project" value="UniProtKB-KW"/>
</dbReference>
<dbReference type="SUPFAM" id="SSF55194">
    <property type="entry name" value="Ribosome recycling factor, RRF"/>
    <property type="match status" value="1"/>
</dbReference>
<dbReference type="InterPro" id="IPR023584">
    <property type="entry name" value="Ribosome_recyc_fac_dom"/>
</dbReference>
<dbReference type="Pfam" id="PF01765">
    <property type="entry name" value="RRF"/>
    <property type="match status" value="1"/>
</dbReference>
<evidence type="ECO:0000256" key="4">
    <source>
        <dbReference type="SAM" id="MobiDB-lite"/>
    </source>
</evidence>
<comment type="caution">
    <text evidence="6">The sequence shown here is derived from an EMBL/GenBank/DDBJ whole genome shotgun (WGS) entry which is preliminary data.</text>
</comment>
<dbReference type="PANTHER" id="PTHR20982:SF3">
    <property type="entry name" value="MITOCHONDRIAL RIBOSOME RECYCLING FACTOR PSEUDO 1"/>
    <property type="match status" value="1"/>
</dbReference>
<dbReference type="Gene3D" id="3.30.1360.40">
    <property type="match status" value="1"/>
</dbReference>
<dbReference type="Gene3D" id="1.10.132.20">
    <property type="entry name" value="Ribosome-recycling factor"/>
    <property type="match status" value="1"/>
</dbReference>
<name>A0AAD5YN67_9APHY</name>
<comment type="similarity">
    <text evidence="1">Belongs to the RRF family.</text>
</comment>
<dbReference type="InterPro" id="IPR036191">
    <property type="entry name" value="RRF_sf"/>
</dbReference>